<organism evidence="2">
    <name type="scientific">hydrothermal vent metagenome</name>
    <dbReference type="NCBI Taxonomy" id="652676"/>
    <lineage>
        <taxon>unclassified sequences</taxon>
        <taxon>metagenomes</taxon>
        <taxon>ecological metagenomes</taxon>
    </lineage>
</organism>
<keyword evidence="1" id="KW-1133">Transmembrane helix</keyword>
<dbReference type="EMBL" id="FPHI01000044">
    <property type="protein sequence ID" value="SFV69720.1"/>
    <property type="molecule type" value="Genomic_DNA"/>
</dbReference>
<keyword evidence="1" id="KW-0812">Transmembrane</keyword>
<evidence type="ECO:0008006" key="3">
    <source>
        <dbReference type="Google" id="ProtNLM"/>
    </source>
</evidence>
<accession>A0A1W1CV29</accession>
<name>A0A1W1CV29_9ZZZZ</name>
<sequence>MVMKKVAYHKGIAMVELVFAIVIMGIVLMSAPQLISTAMKSTNIGIQQEGINEAASRINMILTYPWDENNTNDSCIPPVLHVTNGNPYLDAVDDNTSRRIGVDKNSSSHTFICEAQDLNASTLGIDGSDDIDDFTNDINLTIDNSGDDVGTDYIEKNTIKIVTKVGYITDDPYSQDYNNTQFSYRPSANTSAGTTTNIKEINVTLTSTSGISELEKTITLKAFSCNIGGFEYESRIIP</sequence>
<evidence type="ECO:0000256" key="1">
    <source>
        <dbReference type="SAM" id="Phobius"/>
    </source>
</evidence>
<feature type="transmembrane region" description="Helical" evidence="1">
    <location>
        <begin position="12"/>
        <end position="31"/>
    </location>
</feature>
<evidence type="ECO:0000313" key="2">
    <source>
        <dbReference type="EMBL" id="SFV69720.1"/>
    </source>
</evidence>
<gene>
    <name evidence="2" type="ORF">MNB_SV-3-581</name>
</gene>
<keyword evidence="1" id="KW-0472">Membrane</keyword>
<reference evidence="2" key="1">
    <citation type="submission" date="2016-10" db="EMBL/GenBank/DDBJ databases">
        <authorList>
            <person name="de Groot N.N."/>
        </authorList>
    </citation>
    <scope>NUCLEOTIDE SEQUENCE</scope>
</reference>
<dbReference type="AlphaFoldDB" id="A0A1W1CV29"/>
<proteinExistence type="predicted"/>
<protein>
    <recommendedName>
        <fullName evidence="3">Type II secretion system protein</fullName>
    </recommendedName>
</protein>